<organism evidence="2">
    <name type="scientific">uncultured Rubrobacteraceae bacterium</name>
    <dbReference type="NCBI Taxonomy" id="349277"/>
    <lineage>
        <taxon>Bacteria</taxon>
        <taxon>Bacillati</taxon>
        <taxon>Actinomycetota</taxon>
        <taxon>Rubrobacteria</taxon>
        <taxon>Rubrobacterales</taxon>
        <taxon>Rubrobacteraceae</taxon>
        <taxon>environmental samples</taxon>
    </lineage>
</organism>
<evidence type="ECO:0000256" key="1">
    <source>
        <dbReference type="SAM" id="MobiDB-lite"/>
    </source>
</evidence>
<protein>
    <submittedName>
        <fullName evidence="2">Uncharacterized protein</fullName>
    </submittedName>
</protein>
<feature type="compositionally biased region" description="Basic residues" evidence="1">
    <location>
        <begin position="8"/>
        <end position="18"/>
    </location>
</feature>
<evidence type="ECO:0000313" key="2">
    <source>
        <dbReference type="EMBL" id="CAA9463435.1"/>
    </source>
</evidence>
<feature type="compositionally biased region" description="Basic residues" evidence="1">
    <location>
        <begin position="76"/>
        <end position="92"/>
    </location>
</feature>
<name>A0A6J4R3Y1_9ACTN</name>
<sequence length="99" mass="10963">AGAGPRVRQGRRRPRAPGRRGPEDPGRGREAARAGHRQRGRRRARSGAQRGGRRATQGGRCRAIPGESGRPEPRGWRRGCGRTDRRRGRPRPGPRILPI</sequence>
<gene>
    <name evidence="2" type="ORF">AVDCRST_MAG02-2776</name>
</gene>
<feature type="non-terminal residue" evidence="2">
    <location>
        <position position="1"/>
    </location>
</feature>
<feature type="compositionally biased region" description="Basic and acidic residues" evidence="1">
    <location>
        <begin position="20"/>
        <end position="33"/>
    </location>
</feature>
<proteinExistence type="predicted"/>
<feature type="compositionally biased region" description="Basic residues" evidence="1">
    <location>
        <begin position="34"/>
        <end position="45"/>
    </location>
</feature>
<feature type="region of interest" description="Disordered" evidence="1">
    <location>
        <begin position="1"/>
        <end position="99"/>
    </location>
</feature>
<dbReference type="EMBL" id="CADCVH010000087">
    <property type="protein sequence ID" value="CAA9463435.1"/>
    <property type="molecule type" value="Genomic_DNA"/>
</dbReference>
<feature type="compositionally biased region" description="Low complexity" evidence="1">
    <location>
        <begin position="54"/>
        <end position="63"/>
    </location>
</feature>
<reference evidence="2" key="1">
    <citation type="submission" date="2020-02" db="EMBL/GenBank/DDBJ databases">
        <authorList>
            <person name="Meier V. D."/>
        </authorList>
    </citation>
    <scope>NUCLEOTIDE SEQUENCE</scope>
    <source>
        <strain evidence="2">AVDCRST_MAG02</strain>
    </source>
</reference>
<dbReference type="AlphaFoldDB" id="A0A6J4R3Y1"/>
<feature type="non-terminal residue" evidence="2">
    <location>
        <position position="99"/>
    </location>
</feature>
<accession>A0A6J4R3Y1</accession>